<evidence type="ECO:0000256" key="3">
    <source>
        <dbReference type="ARBA" id="ARBA00012438"/>
    </source>
</evidence>
<keyword evidence="5" id="KW-0808">Transferase</keyword>
<comment type="caution">
    <text evidence="15">The sequence shown here is derived from an EMBL/GenBank/DDBJ whole genome shotgun (WGS) entry which is preliminary data.</text>
</comment>
<comment type="subcellular location">
    <subcellularLocation>
        <location evidence="2">Membrane</location>
        <topology evidence="2">Multi-pass membrane protein</topology>
    </subcellularLocation>
</comment>
<evidence type="ECO:0000256" key="1">
    <source>
        <dbReference type="ARBA" id="ARBA00000085"/>
    </source>
</evidence>
<dbReference type="GO" id="GO:0016020">
    <property type="term" value="C:membrane"/>
    <property type="evidence" value="ECO:0007669"/>
    <property type="project" value="UniProtKB-SubCell"/>
</dbReference>
<evidence type="ECO:0000256" key="8">
    <source>
        <dbReference type="ARBA" id="ARBA00022777"/>
    </source>
</evidence>
<comment type="catalytic activity">
    <reaction evidence="1">
        <text>ATP + protein L-histidine = ADP + protein N-phospho-L-histidine.</text>
        <dbReference type="EC" id="2.7.13.3"/>
    </reaction>
</comment>
<keyword evidence="7" id="KW-0547">Nucleotide-binding</keyword>
<dbReference type="Proteomes" id="UP000558192">
    <property type="component" value="Unassembled WGS sequence"/>
</dbReference>
<dbReference type="Pfam" id="PF02518">
    <property type="entry name" value="HATPase_c"/>
    <property type="match status" value="1"/>
</dbReference>
<organism evidence="15 16">
    <name type="scientific">Sphingomonas kaistensis</name>
    <dbReference type="NCBI Taxonomy" id="298708"/>
    <lineage>
        <taxon>Bacteria</taxon>
        <taxon>Pseudomonadati</taxon>
        <taxon>Pseudomonadota</taxon>
        <taxon>Alphaproteobacteria</taxon>
        <taxon>Sphingomonadales</taxon>
        <taxon>Sphingomonadaceae</taxon>
        <taxon>Sphingomonas</taxon>
    </lineage>
</organism>
<proteinExistence type="predicted"/>
<dbReference type="InterPro" id="IPR025201">
    <property type="entry name" value="KdpD_TM"/>
</dbReference>
<keyword evidence="8 15" id="KW-0418">Kinase</keyword>
<gene>
    <name evidence="15" type="ORF">GGQ97_001621</name>
</gene>
<evidence type="ECO:0000256" key="9">
    <source>
        <dbReference type="ARBA" id="ARBA00022840"/>
    </source>
</evidence>
<feature type="transmembrane region" description="Helical" evidence="13">
    <location>
        <begin position="20"/>
        <end position="43"/>
    </location>
</feature>
<evidence type="ECO:0000259" key="14">
    <source>
        <dbReference type="PROSITE" id="PS50109"/>
    </source>
</evidence>
<evidence type="ECO:0000313" key="16">
    <source>
        <dbReference type="Proteomes" id="UP000558192"/>
    </source>
</evidence>
<evidence type="ECO:0000256" key="11">
    <source>
        <dbReference type="ARBA" id="ARBA00023012"/>
    </source>
</evidence>
<dbReference type="InterPro" id="IPR005467">
    <property type="entry name" value="His_kinase_dom"/>
</dbReference>
<keyword evidence="9" id="KW-0067">ATP-binding</keyword>
<keyword evidence="6 13" id="KW-0812">Transmembrane</keyword>
<name>A0A7X6BGF8_9SPHN</name>
<evidence type="ECO:0000256" key="6">
    <source>
        <dbReference type="ARBA" id="ARBA00022692"/>
    </source>
</evidence>
<feature type="transmembrane region" description="Helical" evidence="13">
    <location>
        <begin position="100"/>
        <end position="120"/>
    </location>
</feature>
<dbReference type="InterPro" id="IPR003594">
    <property type="entry name" value="HATPase_dom"/>
</dbReference>
<dbReference type="InterPro" id="IPR036890">
    <property type="entry name" value="HATPase_C_sf"/>
</dbReference>
<dbReference type="EC" id="2.7.13.3" evidence="3"/>
<evidence type="ECO:0000256" key="2">
    <source>
        <dbReference type="ARBA" id="ARBA00004141"/>
    </source>
</evidence>
<reference evidence="15 16" key="1">
    <citation type="submission" date="2020-03" db="EMBL/GenBank/DDBJ databases">
        <title>Genomic Encyclopedia of Type Strains, Phase IV (KMG-IV): sequencing the most valuable type-strain genomes for metagenomic binning, comparative biology and taxonomic classification.</title>
        <authorList>
            <person name="Goeker M."/>
        </authorList>
    </citation>
    <scope>NUCLEOTIDE SEQUENCE [LARGE SCALE GENOMIC DNA]</scope>
    <source>
        <strain evidence="15 16">DSM 16846</strain>
    </source>
</reference>
<evidence type="ECO:0000256" key="13">
    <source>
        <dbReference type="SAM" id="Phobius"/>
    </source>
</evidence>
<feature type="transmembrane region" description="Helical" evidence="13">
    <location>
        <begin position="55"/>
        <end position="88"/>
    </location>
</feature>
<dbReference type="PANTHER" id="PTHR41523">
    <property type="entry name" value="TWO-COMPONENT SYSTEM SENSOR PROTEIN"/>
    <property type="match status" value="1"/>
</dbReference>
<dbReference type="GO" id="GO:0005524">
    <property type="term" value="F:ATP binding"/>
    <property type="evidence" value="ECO:0007669"/>
    <property type="project" value="UniProtKB-KW"/>
</dbReference>
<dbReference type="GO" id="GO:0000160">
    <property type="term" value="P:phosphorelay signal transduction system"/>
    <property type="evidence" value="ECO:0007669"/>
    <property type="project" value="UniProtKB-KW"/>
</dbReference>
<keyword evidence="11" id="KW-0902">Two-component regulatory system</keyword>
<evidence type="ECO:0000313" key="15">
    <source>
        <dbReference type="EMBL" id="NJC05828.1"/>
    </source>
</evidence>
<evidence type="ECO:0000256" key="5">
    <source>
        <dbReference type="ARBA" id="ARBA00022679"/>
    </source>
</evidence>
<keyword evidence="16" id="KW-1185">Reference proteome</keyword>
<accession>A0A7X6BGF8</accession>
<dbReference type="SMART" id="SM00387">
    <property type="entry name" value="HATPase_c"/>
    <property type="match status" value="1"/>
</dbReference>
<evidence type="ECO:0000256" key="10">
    <source>
        <dbReference type="ARBA" id="ARBA00022989"/>
    </source>
</evidence>
<dbReference type="Gene3D" id="1.20.120.620">
    <property type="entry name" value="Backbone structure of the membrane domain of e. Coli histidine kinase receptor kdpd"/>
    <property type="match status" value="1"/>
</dbReference>
<dbReference type="PROSITE" id="PS50109">
    <property type="entry name" value="HIS_KIN"/>
    <property type="match status" value="1"/>
</dbReference>
<dbReference type="PANTHER" id="PTHR41523:SF8">
    <property type="entry name" value="ETHYLENE RESPONSE SENSOR PROTEIN"/>
    <property type="match status" value="1"/>
</dbReference>
<dbReference type="AlphaFoldDB" id="A0A7X6BGF8"/>
<dbReference type="SUPFAM" id="SSF55874">
    <property type="entry name" value="ATPase domain of HSP90 chaperone/DNA topoisomerase II/histidine kinase"/>
    <property type="match status" value="1"/>
</dbReference>
<dbReference type="Gene3D" id="3.30.565.10">
    <property type="entry name" value="Histidine kinase-like ATPase, C-terminal domain"/>
    <property type="match status" value="1"/>
</dbReference>
<dbReference type="GO" id="GO:0004673">
    <property type="term" value="F:protein histidine kinase activity"/>
    <property type="evidence" value="ECO:0007669"/>
    <property type="project" value="UniProtKB-EC"/>
</dbReference>
<sequence length="345" mass="37254">MPGAYPSAGRWTERYPLAKLGFAADLVAALAGIAIATLVRLTIDDQLPPGFPFLTYFPVVLLVAFTLGLRAGVFAALFGGLASWYWFLTPGSNFSLTHNSAIALTFYAFITGTEIALVHWMQRSNRLLVIEREANARLAQTRELLFRELQHRVSNNLQMVAALLTVQRRQIADESARSALDEAARRLQTIGRISRQLYDPAGGDQALGSFLDQLARDVIESSTTMTIKHEVISTSDARIGPEAAIPLALIVAESIANAIEHGFAPGQDDARLEIRLGQGLQRQRLAVEIEDNGVGLPDGFALDQSGSLGLRIATMLAGQIGGHYSLTPGTDRGAIARLELPLLAA</sequence>
<keyword evidence="4" id="KW-0597">Phosphoprotein</keyword>
<dbReference type="Pfam" id="PF07568">
    <property type="entry name" value="HisKA_2"/>
    <property type="match status" value="1"/>
</dbReference>
<dbReference type="RefSeq" id="WP_168068634.1">
    <property type="nucleotide sequence ID" value="NZ_JAATJC010000001.1"/>
</dbReference>
<keyword evidence="10 13" id="KW-1133">Transmembrane helix</keyword>
<evidence type="ECO:0000256" key="4">
    <source>
        <dbReference type="ARBA" id="ARBA00022553"/>
    </source>
</evidence>
<dbReference type="Pfam" id="PF13493">
    <property type="entry name" value="DUF4118"/>
    <property type="match status" value="1"/>
</dbReference>
<protein>
    <recommendedName>
        <fullName evidence="3">histidine kinase</fullName>
        <ecNumber evidence="3">2.7.13.3</ecNumber>
    </recommendedName>
</protein>
<dbReference type="InterPro" id="IPR011495">
    <property type="entry name" value="Sig_transdc_His_kin_sub2_dim/P"/>
</dbReference>
<evidence type="ECO:0000256" key="12">
    <source>
        <dbReference type="ARBA" id="ARBA00023136"/>
    </source>
</evidence>
<keyword evidence="12 13" id="KW-0472">Membrane</keyword>
<evidence type="ECO:0000256" key="7">
    <source>
        <dbReference type="ARBA" id="ARBA00022741"/>
    </source>
</evidence>
<dbReference type="InterPro" id="IPR038318">
    <property type="entry name" value="KdpD_sf"/>
</dbReference>
<dbReference type="EMBL" id="JAATJC010000001">
    <property type="protein sequence ID" value="NJC05828.1"/>
    <property type="molecule type" value="Genomic_DNA"/>
</dbReference>
<feature type="domain" description="Histidine kinase" evidence="14">
    <location>
        <begin position="148"/>
        <end position="344"/>
    </location>
</feature>